<dbReference type="GO" id="GO:0003968">
    <property type="term" value="F:RNA-directed RNA polymerase activity"/>
    <property type="evidence" value="ECO:0007669"/>
    <property type="project" value="UniProtKB-KW"/>
</dbReference>
<accession>A0A0S1WF60</accession>
<dbReference type="RefSeq" id="YP_009666497.1">
    <property type="nucleotide sequence ID" value="NC_043521.1"/>
</dbReference>
<dbReference type="CDD" id="cd23183">
    <property type="entry name" value="ps-ssRNAv_Botourmiaviridae_RdRp"/>
    <property type="match status" value="1"/>
</dbReference>
<keyword evidence="1" id="KW-0696">RNA-directed RNA polymerase</keyword>
<evidence type="ECO:0000313" key="2">
    <source>
        <dbReference type="Proteomes" id="UP000296884"/>
    </source>
</evidence>
<name>A0A0S1WF60_9VIRU</name>
<reference evidence="1 2" key="1">
    <citation type="journal article" date="2016" name="Virus Res.">
        <title>Novel mycoviruses discovered from metatranscriptomics survey of soybean phyllosphere phytobiomes.</title>
        <authorList>
            <person name="Marzano S.Y."/>
            <person name="Domier L.L."/>
        </authorList>
    </citation>
    <scope>NUCLEOTIDE SEQUENCE [LARGE SCALE GENOMIC DNA]</scope>
    <source>
        <strain evidence="1">SaOurV1-1</strain>
    </source>
</reference>
<proteinExistence type="predicted"/>
<keyword evidence="1" id="KW-0548">Nucleotidyltransferase</keyword>
<protein>
    <submittedName>
        <fullName evidence="1">RNA-dependent RNA polymerase</fullName>
    </submittedName>
</protein>
<dbReference type="EMBL" id="KT598235">
    <property type="protein sequence ID" value="ALM62238.1"/>
    <property type="molecule type" value="Genomic_RNA"/>
</dbReference>
<dbReference type="KEGG" id="vg:40526769"/>
<organism evidence="1 2">
    <name type="scientific">Soybean leaf-associated ourmiavirus 1</name>
    <dbReference type="NCBI Taxonomy" id="1719263"/>
    <lineage>
        <taxon>Viruses</taxon>
        <taxon>Riboviria</taxon>
        <taxon>Orthornavirae</taxon>
        <taxon>Lenarviricota</taxon>
        <taxon>Miaviricetes</taxon>
        <taxon>Ourlivirales</taxon>
        <taxon>Botourmiaviridae</taxon>
        <taxon>Scleroulivirus</taxon>
        <taxon>Scleroulivirus alphaglycinae</taxon>
        <taxon>Soybean scleroulivirus 1</taxon>
    </lineage>
</organism>
<keyword evidence="2" id="KW-1185">Reference proteome</keyword>
<dbReference type="Proteomes" id="UP000296884">
    <property type="component" value="Segment"/>
</dbReference>
<evidence type="ECO:0000313" key="1">
    <source>
        <dbReference type="EMBL" id="ALM62238.1"/>
    </source>
</evidence>
<dbReference type="GeneID" id="40526769"/>
<keyword evidence="1" id="KW-0808">Transferase</keyword>
<sequence length="731" mass="81881">MGSENVVGSASRNGRTLIPLFASMTDTSYYKNNRYSSVLYLPKGTPRPCRDFMARTTIVVQRATSSVRRIHPGVYPTFSPSRIHTCADLLKQLKQFLATELDGASQEAQMAFQSVKKLLPASCKCLKHGMLGDLRVRLSRPPPSLPVGYLSFARKVSREIFTKGWDHRWGSKVSTFSPSLGSCIGKSRKHGGQLSELSVAGQQAWQESLNLPLPGSLEGELLLVDSSGKPRPLTRFVSEAATLRPLHGLLYDTLSKQPWLLRGEITAEKLRGAGFDRAREEPLTSGDYKSATDNLSIEVAETILDVAWSSAKYVPASVFRYALAAQRPSLSYEDDEGLISTFVPTRGQMMGSYLCFPLLCLQNYIAFRYAEYVSGVEGTPVLINGDDILFQSELSFSKAWMGIVGDLGLEVEPTKTSVSTEYGSLNSTLLRWGPQGLAVVKTIRMGMLREVSHPSNLGTTALQFARVGPRNTWLLNFEEFLSWHVSTIVKWRCVASDMGFTGRLALRAWSRFRGGRLLWRDDVLHQMKIDRLPSAHCPHNIVMGSEEFVTVPEESLTKELKRDAAVWMASRKWELGREYTAFKQGKVVSERANATRIPNLLQDWRTSARELKEASSAVMRRKEYYWNHKVLCHGDFASRGLLVRDRPSVSTWRWVGLRRTWWRDRVAREGTRVPKVLWEALHPPLSPFSRDDVVGDLLKQKTGGIFSSAYLALKQAGVESMVGQFFALVGP</sequence>